<protein>
    <recommendedName>
        <fullName evidence="8">Ephexin-1</fullName>
    </recommendedName>
</protein>
<dbReference type="PANTHER" id="PTHR12845">
    <property type="entry name" value="GUANINE NUCLEOTIDE EXCHANGE FACTOR"/>
    <property type="match status" value="1"/>
</dbReference>
<keyword evidence="7" id="KW-1185">Reference proteome</keyword>
<evidence type="ECO:0000259" key="4">
    <source>
        <dbReference type="PROSITE" id="PS50002"/>
    </source>
</evidence>
<feature type="domain" description="DH" evidence="5">
    <location>
        <begin position="1126"/>
        <end position="1313"/>
    </location>
</feature>
<feature type="region of interest" description="Disordered" evidence="3">
    <location>
        <begin position="222"/>
        <end position="249"/>
    </location>
</feature>
<evidence type="ECO:0000256" key="3">
    <source>
        <dbReference type="SAM" id="MobiDB-lite"/>
    </source>
</evidence>
<dbReference type="SMART" id="SM00233">
    <property type="entry name" value="PH"/>
    <property type="match status" value="1"/>
</dbReference>
<feature type="compositionally biased region" description="Low complexity" evidence="3">
    <location>
        <begin position="653"/>
        <end position="668"/>
    </location>
</feature>
<dbReference type="EMBL" id="VYZN01000042">
    <property type="protein sequence ID" value="KAE9530753.1"/>
    <property type="molecule type" value="Genomic_DNA"/>
</dbReference>
<reference evidence="6 7" key="1">
    <citation type="submission" date="2019-08" db="EMBL/GenBank/DDBJ databases">
        <title>The genome of the soybean aphid Biotype 1, its phylome, world population structure and adaptation to the North American continent.</title>
        <authorList>
            <person name="Giordano R."/>
            <person name="Donthu R.K."/>
            <person name="Hernandez A.G."/>
            <person name="Wright C.L."/>
            <person name="Zimin A.V."/>
        </authorList>
    </citation>
    <scope>NUCLEOTIDE SEQUENCE [LARGE SCALE GENOMIC DNA]</scope>
    <source>
        <tissue evidence="6">Whole aphids</tissue>
    </source>
</reference>
<feature type="compositionally biased region" description="Low complexity" evidence="3">
    <location>
        <begin position="931"/>
        <end position="940"/>
    </location>
</feature>
<feature type="domain" description="SH3" evidence="4">
    <location>
        <begin position="1475"/>
        <end position="1536"/>
    </location>
</feature>
<feature type="region of interest" description="Disordered" evidence="3">
    <location>
        <begin position="961"/>
        <end position="1010"/>
    </location>
</feature>
<dbReference type="Gene3D" id="1.20.900.10">
    <property type="entry name" value="Dbl homology (DH) domain"/>
    <property type="match status" value="1"/>
</dbReference>
<organism evidence="6 7">
    <name type="scientific">Aphis glycines</name>
    <name type="common">Soybean aphid</name>
    <dbReference type="NCBI Taxonomy" id="307491"/>
    <lineage>
        <taxon>Eukaryota</taxon>
        <taxon>Metazoa</taxon>
        <taxon>Ecdysozoa</taxon>
        <taxon>Arthropoda</taxon>
        <taxon>Hexapoda</taxon>
        <taxon>Insecta</taxon>
        <taxon>Pterygota</taxon>
        <taxon>Neoptera</taxon>
        <taxon>Paraneoptera</taxon>
        <taxon>Hemiptera</taxon>
        <taxon>Sternorrhyncha</taxon>
        <taxon>Aphidomorpha</taxon>
        <taxon>Aphidoidea</taxon>
        <taxon>Aphididae</taxon>
        <taxon>Aphidini</taxon>
        <taxon>Aphis</taxon>
        <taxon>Aphis</taxon>
    </lineage>
</organism>
<dbReference type="PANTHER" id="PTHR12845:SF5">
    <property type="entry name" value="EPHEXIN, ISOFORM D"/>
    <property type="match status" value="1"/>
</dbReference>
<dbReference type="Pfam" id="PF00621">
    <property type="entry name" value="RhoGEF"/>
    <property type="match status" value="1"/>
</dbReference>
<evidence type="ECO:0000256" key="2">
    <source>
        <dbReference type="PROSITE-ProRule" id="PRU00192"/>
    </source>
</evidence>
<dbReference type="OrthoDB" id="27593at2759"/>
<keyword evidence="1 2" id="KW-0728">SH3 domain</keyword>
<dbReference type="Gene3D" id="2.30.30.40">
    <property type="entry name" value="SH3 Domains"/>
    <property type="match status" value="1"/>
</dbReference>
<dbReference type="InterPro" id="IPR047270">
    <property type="entry name" value="PH_ephexin"/>
</dbReference>
<dbReference type="InterPro" id="IPR001849">
    <property type="entry name" value="PH_domain"/>
</dbReference>
<dbReference type="CDD" id="cd11793">
    <property type="entry name" value="SH3_ephexin1_like"/>
    <property type="match status" value="1"/>
</dbReference>
<feature type="compositionally biased region" description="Polar residues" evidence="3">
    <location>
        <begin position="322"/>
        <end position="331"/>
    </location>
</feature>
<dbReference type="Gene3D" id="2.30.29.30">
    <property type="entry name" value="Pleckstrin-homology domain (PH domain)/Phosphotyrosine-binding domain (PTB)"/>
    <property type="match status" value="1"/>
</dbReference>
<dbReference type="SUPFAM" id="SSF50044">
    <property type="entry name" value="SH3-domain"/>
    <property type="match status" value="1"/>
</dbReference>
<feature type="region of interest" description="Disordered" evidence="3">
    <location>
        <begin position="909"/>
        <end position="940"/>
    </location>
</feature>
<dbReference type="InterPro" id="IPR047271">
    <property type="entry name" value="Ephexin-like"/>
</dbReference>
<dbReference type="InterPro" id="IPR036028">
    <property type="entry name" value="SH3-like_dom_sf"/>
</dbReference>
<evidence type="ECO:0000259" key="5">
    <source>
        <dbReference type="PROSITE" id="PS50010"/>
    </source>
</evidence>
<feature type="compositionally biased region" description="Polar residues" evidence="3">
    <location>
        <begin position="909"/>
        <end position="922"/>
    </location>
</feature>
<feature type="region of interest" description="Disordered" evidence="3">
    <location>
        <begin position="838"/>
        <end position="874"/>
    </location>
</feature>
<feature type="compositionally biased region" description="Polar residues" evidence="3">
    <location>
        <begin position="997"/>
        <end position="1010"/>
    </location>
</feature>
<feature type="region of interest" description="Disordered" evidence="3">
    <location>
        <begin position="614"/>
        <end position="674"/>
    </location>
</feature>
<dbReference type="GO" id="GO:0005085">
    <property type="term" value="F:guanyl-nucleotide exchange factor activity"/>
    <property type="evidence" value="ECO:0007669"/>
    <property type="project" value="InterPro"/>
</dbReference>
<comment type="caution">
    <text evidence="6">The sequence shown here is derived from an EMBL/GenBank/DDBJ whole genome shotgun (WGS) entry which is preliminary data.</text>
</comment>
<feature type="compositionally biased region" description="Polar residues" evidence="3">
    <location>
        <begin position="341"/>
        <end position="352"/>
    </location>
</feature>
<dbReference type="SUPFAM" id="SSF48065">
    <property type="entry name" value="DBL homology domain (DH-domain)"/>
    <property type="match status" value="1"/>
</dbReference>
<dbReference type="SMART" id="SM00325">
    <property type="entry name" value="RhoGEF"/>
    <property type="match status" value="1"/>
</dbReference>
<dbReference type="CDD" id="cd01221">
    <property type="entry name" value="PH_ephexin"/>
    <property type="match status" value="1"/>
</dbReference>
<evidence type="ECO:0000313" key="6">
    <source>
        <dbReference type="EMBL" id="KAE9530753.1"/>
    </source>
</evidence>
<dbReference type="InterPro" id="IPR035899">
    <property type="entry name" value="DBL_dom_sf"/>
</dbReference>
<proteinExistence type="predicted"/>
<evidence type="ECO:0000256" key="1">
    <source>
        <dbReference type="ARBA" id="ARBA00022443"/>
    </source>
</evidence>
<evidence type="ECO:0008006" key="8">
    <source>
        <dbReference type="Google" id="ProtNLM"/>
    </source>
</evidence>
<dbReference type="Pfam" id="PF00018">
    <property type="entry name" value="SH3_1"/>
    <property type="match status" value="1"/>
</dbReference>
<dbReference type="InterPro" id="IPR000219">
    <property type="entry name" value="DH_dom"/>
</dbReference>
<dbReference type="CDD" id="cd00160">
    <property type="entry name" value="RhoGEF"/>
    <property type="match status" value="1"/>
</dbReference>
<accession>A0A6G0TCT2</accession>
<gene>
    <name evidence="6" type="ORF">AGLY_011215</name>
</gene>
<sequence>MITETTTGPVLATGGVKIKRPSFKSRGSAGSHINRTGSFRGYQTIRVSVPSSMVTEIASKFNAVVVDANQGDSMQDIMKKLSKTLAKGTTVRTKVTTVREKGVVVRATVEKFESTSHKKRCVNQMVVVRTNSNQRVVEERPTVVKQSVAEDHRTAVEHPIAVELSTDAEQRKITDNLTAVEQPTTMIHPIATKNCTIEQRKTIDQRTPSSIVKKLLVQFENGKKPSKPSVLGPKPNVATPSVRRNERRPLLQKDTISVVDRHLLNKDKRLSIARDPDAQLESVLNVTPLPKNVLQPIEREQSPPREDLEQQWSIETDRSTLQKDLNQQQSIETDRSPTRAVLQQPTETITTRSPPPLPLKPNCSFLHGWKRPLTTTLTTTASAIAVTTTLATTTLDITTPVSTTPVTTTPVVNISITTTPVINTTSTIVTSVATTITNHKGRRHSVDKECSTQLLSSLIVATPTTSVLTSLTEDTLTTNSFSTDTSTVGANNTAITVDTTADNTAEIGAHDYNYIVGDESIYEELRYIRPTPTDVVTGTTEVPVSNMENPYTVDCSNYDHYTTIDCGEQNIYDVVTTATNAYEDNSYETVQPPLPPLPPPPPPVISVTVTDGLSSQQLPVNGDGDENGMQEKREMSDNSVEIDNSIYGINPPSESTSSGVTSDSVSVDRNSKFDEDDGWVDVPSSEEIILIPYPSNRFRQKPKVKKPKKSFSKLIHGLLNKDHKQPSVMPSSYYCNSQTPPPLPPARTLRRRKSLFVDKVSISSQSVISFIKDVPEQLNYKKNPCDFLNEQLLSVVLKTIFLEGKFESQELSLFFDNDTENTINQEIPENIYVFDSFSSDNSSDDDGENIKQIPEYPCKDRNLPDPPSYERNYGIGPLVNKARKRFKKGWSFGSLSSLGIKRVGKLSQGNLTTNFDNRTYESTSDKSVDKSFNSLANSNSPSSSVFYIPIYKHIIGNGEIRPVRNRNKPPSSIDSRRLSVARPSSPPPPPPVKRHSTGNTTYSSLPRSIYNSKGRPVISLDKSSTESASENGSNHGSDLCIRFADEPLYQFYAADISERTKSVFAGDIMEDCDGYEEISSISSRPSALELITPCTSGHGQHRSLWCEVPEVKHSGIIDSLTPRERKLQEAKFELITSEASYFKSLTVLEKHFINSHSMNDDTILSKKDQKILFGNVNPVRKCSEKLLAALEKCWQDNILLSGLSEILYKHSKENFDIFVKYCSNQIYIDRTLKSLRENQKFNEALQRLESDPKCQSLSLHSFLMLPMQRITRLPLLVDAILSQMDSKENSLEYQMCELTLASLNAIVQNCNESTRKLERYEEMLLLSQQLEFSSKKEMKAMSVASSSRWLVRSGSMLHLTGPDAKLTFSRKLIRPTKLYFFLFNDMFFIAKRKSDGNYTVIDYCARNFVEMGHATELIIPSSYKNLLKLTILENHEGKTVEMLLSCDSESSKKRWIEAMSPPISSNPDETLYNEWDCPQVFSEHPYTAIQPDELSLQNGDIVKVLTKMNDGWYHGERIRDGEKGWFPGNYTTEIASQHARAKNLKQRYRLLAMSGSYLQSRQEKIKKKKSSQII</sequence>
<dbReference type="PROSITE" id="PS50002">
    <property type="entry name" value="SH3"/>
    <property type="match status" value="1"/>
</dbReference>
<dbReference type="PROSITE" id="PS50010">
    <property type="entry name" value="DH_2"/>
    <property type="match status" value="1"/>
</dbReference>
<dbReference type="InterPro" id="IPR001452">
    <property type="entry name" value="SH3_domain"/>
</dbReference>
<feature type="region of interest" description="Disordered" evidence="3">
    <location>
        <begin position="318"/>
        <end position="358"/>
    </location>
</feature>
<dbReference type="Proteomes" id="UP000475862">
    <property type="component" value="Unassembled WGS sequence"/>
</dbReference>
<name>A0A6G0TCT2_APHGL</name>
<dbReference type="SMART" id="SM00326">
    <property type="entry name" value="SH3"/>
    <property type="match status" value="1"/>
</dbReference>
<dbReference type="InterPro" id="IPR011993">
    <property type="entry name" value="PH-like_dom_sf"/>
</dbReference>
<evidence type="ECO:0000313" key="7">
    <source>
        <dbReference type="Proteomes" id="UP000475862"/>
    </source>
</evidence>
<dbReference type="SUPFAM" id="SSF50729">
    <property type="entry name" value="PH domain-like"/>
    <property type="match status" value="1"/>
</dbReference>